<dbReference type="AlphaFoldDB" id="A0A6J7UMT6"/>
<name>A0A6J7UMT6_9ZZZZ</name>
<evidence type="ECO:0000256" key="1">
    <source>
        <dbReference type="SAM" id="MobiDB-lite"/>
    </source>
</evidence>
<dbReference type="EMBL" id="CAFBQP010000096">
    <property type="protein sequence ID" value="CAB5067320.1"/>
    <property type="molecule type" value="Genomic_DNA"/>
</dbReference>
<feature type="region of interest" description="Disordered" evidence="1">
    <location>
        <begin position="127"/>
        <end position="206"/>
    </location>
</feature>
<evidence type="ECO:0000313" key="2">
    <source>
        <dbReference type="EMBL" id="CAB5067320.1"/>
    </source>
</evidence>
<protein>
    <submittedName>
        <fullName evidence="2">Unannotated protein</fullName>
    </submittedName>
</protein>
<sequence>MPFGSDGNLAKRIAEATMRPILASVTLVRPAEYRSKCWPARVREFATVAPEASGYVMLIANRGPARLLRKSVMIALRLVLRDQFPYQITYTLIGPVITGPPWYSIGLIDRAAPMGEGRNRLIVGSMRTGRSGSTVGCPEDGAGGGPAEARVTARAAASTQGASTARTTKRRRANTGAPDSSHEGTGGSERAERCRRVRVTLPISMA</sequence>
<gene>
    <name evidence="2" type="ORF">UFOPK4306_02043</name>
</gene>
<organism evidence="2">
    <name type="scientific">freshwater metagenome</name>
    <dbReference type="NCBI Taxonomy" id="449393"/>
    <lineage>
        <taxon>unclassified sequences</taxon>
        <taxon>metagenomes</taxon>
        <taxon>ecological metagenomes</taxon>
    </lineage>
</organism>
<reference evidence="2" key="1">
    <citation type="submission" date="2020-05" db="EMBL/GenBank/DDBJ databases">
        <authorList>
            <person name="Chiriac C."/>
            <person name="Salcher M."/>
            <person name="Ghai R."/>
            <person name="Kavagutti S V."/>
        </authorList>
    </citation>
    <scope>NUCLEOTIDE SEQUENCE</scope>
</reference>
<feature type="compositionally biased region" description="Low complexity" evidence="1">
    <location>
        <begin position="147"/>
        <end position="166"/>
    </location>
</feature>
<proteinExistence type="predicted"/>
<accession>A0A6J7UMT6</accession>